<dbReference type="STRING" id="6573.A0A210QHT8"/>
<dbReference type="AlphaFoldDB" id="A0A210QHT8"/>
<dbReference type="GO" id="GO:0032259">
    <property type="term" value="P:methylation"/>
    <property type="evidence" value="ECO:0007669"/>
    <property type="project" value="UniProtKB-KW"/>
</dbReference>
<dbReference type="SUPFAM" id="SSF53335">
    <property type="entry name" value="S-adenosyl-L-methionine-dependent methyltransferases"/>
    <property type="match status" value="1"/>
</dbReference>
<dbReference type="Proteomes" id="UP000242188">
    <property type="component" value="Unassembled WGS sequence"/>
</dbReference>
<dbReference type="PANTHER" id="PTHR10867">
    <property type="entry name" value="NNMT/PNMT/TEMT FAMILY MEMBER"/>
    <property type="match status" value="1"/>
</dbReference>
<evidence type="ECO:0000313" key="6">
    <source>
        <dbReference type="Proteomes" id="UP000242188"/>
    </source>
</evidence>
<evidence type="ECO:0000256" key="1">
    <source>
        <dbReference type="ARBA" id="ARBA00007996"/>
    </source>
</evidence>
<accession>A0A210QHT8</accession>
<dbReference type="EMBL" id="NEDP02003582">
    <property type="protein sequence ID" value="OWF48345.1"/>
    <property type="molecule type" value="Genomic_DNA"/>
</dbReference>
<name>A0A210QHT8_MIZYE</name>
<dbReference type="OrthoDB" id="10050085at2759"/>
<protein>
    <submittedName>
        <fullName evidence="5">Nicotinamide N-methyltransferase</fullName>
    </submittedName>
</protein>
<dbReference type="InterPro" id="IPR029063">
    <property type="entry name" value="SAM-dependent_MTases_sf"/>
</dbReference>
<gene>
    <name evidence="5" type="ORF">KP79_PYT01196</name>
</gene>
<evidence type="ECO:0000256" key="3">
    <source>
        <dbReference type="ARBA" id="ARBA00022679"/>
    </source>
</evidence>
<evidence type="ECO:0000256" key="4">
    <source>
        <dbReference type="ARBA" id="ARBA00022691"/>
    </source>
</evidence>
<sequence>MEYVIKKENSNECASSRQNSIRNKVRGILSIDVHLENPLGNKFGLDYFDVIISSLCLEVASESLEDYTRAMRNMCGLLKPGGHLVLVGLCGQSFYQVGDKTFSSLPLRLHQVEDTLEHLGNILLSMRWIKTQESKFSDTKGAFVIVAQRSKKP</sequence>
<dbReference type="InterPro" id="IPR000940">
    <property type="entry name" value="NNMT_TEMT_trans"/>
</dbReference>
<proteinExistence type="inferred from homology"/>
<comment type="caution">
    <text evidence="5">The sequence shown here is derived from an EMBL/GenBank/DDBJ whole genome shotgun (WGS) entry which is preliminary data.</text>
</comment>
<evidence type="ECO:0000256" key="2">
    <source>
        <dbReference type="ARBA" id="ARBA00022603"/>
    </source>
</evidence>
<dbReference type="GO" id="GO:0005829">
    <property type="term" value="C:cytosol"/>
    <property type="evidence" value="ECO:0007669"/>
    <property type="project" value="TreeGrafter"/>
</dbReference>
<comment type="similarity">
    <text evidence="1">Belongs to the class I-like SAM-binding methyltransferase superfamily. NNMT/PNMT/TEMT family.</text>
</comment>
<dbReference type="Pfam" id="PF01234">
    <property type="entry name" value="NNMT_PNMT_TEMT"/>
    <property type="match status" value="1"/>
</dbReference>
<reference evidence="5 6" key="1">
    <citation type="journal article" date="2017" name="Nat. Ecol. Evol.">
        <title>Scallop genome provides insights into evolution of bilaterian karyotype and development.</title>
        <authorList>
            <person name="Wang S."/>
            <person name="Zhang J."/>
            <person name="Jiao W."/>
            <person name="Li J."/>
            <person name="Xun X."/>
            <person name="Sun Y."/>
            <person name="Guo X."/>
            <person name="Huan P."/>
            <person name="Dong B."/>
            <person name="Zhang L."/>
            <person name="Hu X."/>
            <person name="Sun X."/>
            <person name="Wang J."/>
            <person name="Zhao C."/>
            <person name="Wang Y."/>
            <person name="Wang D."/>
            <person name="Huang X."/>
            <person name="Wang R."/>
            <person name="Lv J."/>
            <person name="Li Y."/>
            <person name="Zhang Z."/>
            <person name="Liu B."/>
            <person name="Lu W."/>
            <person name="Hui Y."/>
            <person name="Liang J."/>
            <person name="Zhou Z."/>
            <person name="Hou R."/>
            <person name="Li X."/>
            <person name="Liu Y."/>
            <person name="Li H."/>
            <person name="Ning X."/>
            <person name="Lin Y."/>
            <person name="Zhao L."/>
            <person name="Xing Q."/>
            <person name="Dou J."/>
            <person name="Li Y."/>
            <person name="Mao J."/>
            <person name="Guo H."/>
            <person name="Dou H."/>
            <person name="Li T."/>
            <person name="Mu C."/>
            <person name="Jiang W."/>
            <person name="Fu Q."/>
            <person name="Fu X."/>
            <person name="Miao Y."/>
            <person name="Liu J."/>
            <person name="Yu Q."/>
            <person name="Li R."/>
            <person name="Liao H."/>
            <person name="Li X."/>
            <person name="Kong Y."/>
            <person name="Jiang Z."/>
            <person name="Chourrout D."/>
            <person name="Li R."/>
            <person name="Bao Z."/>
        </authorList>
    </citation>
    <scope>NUCLEOTIDE SEQUENCE [LARGE SCALE GENOMIC DNA]</scope>
    <source>
        <strain evidence="5 6">PY_sf001</strain>
    </source>
</reference>
<keyword evidence="2 5" id="KW-0489">Methyltransferase</keyword>
<organism evidence="5 6">
    <name type="scientific">Mizuhopecten yessoensis</name>
    <name type="common">Japanese scallop</name>
    <name type="synonym">Patinopecten yessoensis</name>
    <dbReference type="NCBI Taxonomy" id="6573"/>
    <lineage>
        <taxon>Eukaryota</taxon>
        <taxon>Metazoa</taxon>
        <taxon>Spiralia</taxon>
        <taxon>Lophotrochozoa</taxon>
        <taxon>Mollusca</taxon>
        <taxon>Bivalvia</taxon>
        <taxon>Autobranchia</taxon>
        <taxon>Pteriomorphia</taxon>
        <taxon>Pectinida</taxon>
        <taxon>Pectinoidea</taxon>
        <taxon>Pectinidae</taxon>
        <taxon>Mizuhopecten</taxon>
    </lineage>
</organism>
<dbReference type="PANTHER" id="PTHR10867:SF17">
    <property type="entry name" value="NICOTINAMIDE N-METHYLTRANSFERASE"/>
    <property type="match status" value="1"/>
</dbReference>
<keyword evidence="4" id="KW-0949">S-adenosyl-L-methionine</keyword>
<evidence type="ECO:0000313" key="5">
    <source>
        <dbReference type="EMBL" id="OWF48345.1"/>
    </source>
</evidence>
<dbReference type="GO" id="GO:0008170">
    <property type="term" value="F:N-methyltransferase activity"/>
    <property type="evidence" value="ECO:0007669"/>
    <property type="project" value="TreeGrafter"/>
</dbReference>
<keyword evidence="3 5" id="KW-0808">Transferase</keyword>
<dbReference type="PROSITE" id="PS51681">
    <property type="entry name" value="SAM_MT_NNMT_PNMT_TEMT"/>
    <property type="match status" value="1"/>
</dbReference>
<dbReference type="Gene3D" id="3.40.50.150">
    <property type="entry name" value="Vaccinia Virus protein VP39"/>
    <property type="match status" value="1"/>
</dbReference>
<keyword evidence="6" id="KW-1185">Reference proteome</keyword>